<evidence type="ECO:0000313" key="2">
    <source>
        <dbReference type="EMBL" id="NGZ84030.1"/>
    </source>
</evidence>
<keyword evidence="1" id="KW-0812">Transmembrane</keyword>
<protein>
    <submittedName>
        <fullName evidence="2">Uncharacterized protein</fullName>
    </submittedName>
</protein>
<keyword evidence="1" id="KW-1133">Transmembrane helix</keyword>
<dbReference type="Proteomes" id="UP000666369">
    <property type="component" value="Unassembled WGS sequence"/>
</dbReference>
<keyword evidence="3" id="KW-1185">Reference proteome</keyword>
<evidence type="ECO:0000313" key="3">
    <source>
        <dbReference type="Proteomes" id="UP000666369"/>
    </source>
</evidence>
<sequence length="211" mass="23172">MTLDTQASPLATLQSIGIINAEHHRRALADPHATELDGLPGLADNLIWLIGRDIVSDQDLRNACTYVAGVYEGEEQDRYGDILEQALAAMAHAGRSLNHKSMATLRATGLLTQAEHDLLLPKIPPERALATPAAALAWIDHTGQLPRARVLQIRHALTDGDGERSAVLQELLVLDQERKAQLGAFWRDMLPPWMWIALPLLAVGAYLWFSA</sequence>
<reference evidence="3" key="2">
    <citation type="submission" date="2023-07" db="EMBL/GenBank/DDBJ databases">
        <title>Duganella aceri sp. nov., isolated from tree sap.</title>
        <authorList>
            <person name="Kim I.S."/>
        </authorList>
    </citation>
    <scope>NUCLEOTIDE SEQUENCE [LARGE SCALE GENOMIC DNA]</scope>
    <source>
        <strain evidence="3">SAP-35</strain>
    </source>
</reference>
<reference evidence="2 3" key="1">
    <citation type="submission" date="2020-01" db="EMBL/GenBank/DDBJ databases">
        <authorList>
            <person name="Lee S.D."/>
        </authorList>
    </citation>
    <scope>NUCLEOTIDE SEQUENCE [LARGE SCALE GENOMIC DNA]</scope>
    <source>
        <strain evidence="2 3">SAP-35</strain>
    </source>
</reference>
<dbReference type="RefSeq" id="WP_166100397.1">
    <property type="nucleotide sequence ID" value="NZ_JAADJT010000002.1"/>
</dbReference>
<organism evidence="2 3">
    <name type="scientific">Duganella aceris</name>
    <dbReference type="NCBI Taxonomy" id="2703883"/>
    <lineage>
        <taxon>Bacteria</taxon>
        <taxon>Pseudomonadati</taxon>
        <taxon>Pseudomonadota</taxon>
        <taxon>Betaproteobacteria</taxon>
        <taxon>Burkholderiales</taxon>
        <taxon>Oxalobacteraceae</taxon>
        <taxon>Telluria group</taxon>
        <taxon>Duganella</taxon>
    </lineage>
</organism>
<comment type="caution">
    <text evidence="2">The sequence shown here is derived from an EMBL/GenBank/DDBJ whole genome shotgun (WGS) entry which is preliminary data.</text>
</comment>
<proteinExistence type="predicted"/>
<keyword evidence="1" id="KW-0472">Membrane</keyword>
<gene>
    <name evidence="2" type="ORF">GW587_07140</name>
</gene>
<dbReference type="EMBL" id="JAADJT010000002">
    <property type="protein sequence ID" value="NGZ84030.1"/>
    <property type="molecule type" value="Genomic_DNA"/>
</dbReference>
<evidence type="ECO:0000256" key="1">
    <source>
        <dbReference type="SAM" id="Phobius"/>
    </source>
</evidence>
<name>A0ABX0FHN9_9BURK</name>
<accession>A0ABX0FHN9</accession>
<feature type="transmembrane region" description="Helical" evidence="1">
    <location>
        <begin position="189"/>
        <end position="209"/>
    </location>
</feature>